<proteinExistence type="predicted"/>
<accession>A0A1I6DY53</accession>
<feature type="region of interest" description="Disordered" evidence="1">
    <location>
        <begin position="118"/>
        <end position="148"/>
    </location>
</feature>
<dbReference type="PANTHER" id="PTHR39338:SF5">
    <property type="entry name" value="BLR6139 PROTEIN"/>
    <property type="match status" value="1"/>
</dbReference>
<dbReference type="AlphaFoldDB" id="A0A1I6DY53"/>
<evidence type="ECO:0008006" key="4">
    <source>
        <dbReference type="Google" id="ProtNLM"/>
    </source>
</evidence>
<organism evidence="2 3">
    <name type="scientific">Desulfoscipio geothermicus DSM 3669</name>
    <dbReference type="NCBI Taxonomy" id="1121426"/>
    <lineage>
        <taxon>Bacteria</taxon>
        <taxon>Bacillati</taxon>
        <taxon>Bacillota</taxon>
        <taxon>Clostridia</taxon>
        <taxon>Eubacteriales</taxon>
        <taxon>Desulfallaceae</taxon>
        <taxon>Desulfoscipio</taxon>
    </lineage>
</organism>
<reference evidence="3" key="1">
    <citation type="submission" date="2016-10" db="EMBL/GenBank/DDBJ databases">
        <authorList>
            <person name="Varghese N."/>
            <person name="Submissions S."/>
        </authorList>
    </citation>
    <scope>NUCLEOTIDE SEQUENCE [LARGE SCALE GENOMIC DNA]</scope>
    <source>
        <strain evidence="3">DSM 3669</strain>
    </source>
</reference>
<dbReference type="Pfam" id="PF05762">
    <property type="entry name" value="VWA_CoxE"/>
    <property type="match status" value="1"/>
</dbReference>
<dbReference type="EMBL" id="FOYM01000020">
    <property type="protein sequence ID" value="SFR10261.1"/>
    <property type="molecule type" value="Genomic_DNA"/>
</dbReference>
<sequence length="418" mass="46502">MLQNKIIALINYLRNTGLPVSPGETLDFARALQETGLRRDDVLAAALCTLAKDSYAYENLACLLEAYLRQMDRGQKIIPPHIDTKAVLNNPPRLSRAEFMRKMAKIKDSLRNEIMRDSAAGKPAIGTAGDGGTADRPAGASRNGSHEKPVRDLAVAGTPNLSPANQSGTPGPTNLREIDIAKADERQLEAIKKVLLSIGRKLAVNKGYRKKPAKAGSIDLRRTLRQAVHYGGIPLELRKEARIPAKPRIAILCDLSGSVAPYSEFFLQLLVSMQHKFSSLRSFAFVDSIVEITELARSGSGAWHLSVRKILREAKISVTGFSNYGRVWEYFCKQYLPGLAPQTTLIILGDARNNWQPDGVEYWQTITDRCHRTIWLNPLPRPGWQSNDCIINVYAPYCSRVFECRNANQLSRIIKNIL</sequence>
<keyword evidence="3" id="KW-1185">Reference proteome</keyword>
<dbReference type="Proteomes" id="UP000199584">
    <property type="component" value="Unassembled WGS sequence"/>
</dbReference>
<dbReference type="STRING" id="39060.SAMN05660706_12073"/>
<protein>
    <recommendedName>
        <fullName evidence="4">VWA domain containing CoxE-like protein</fullName>
    </recommendedName>
</protein>
<dbReference type="InterPro" id="IPR008912">
    <property type="entry name" value="Uncharacterised_CoxE"/>
</dbReference>
<evidence type="ECO:0000256" key="1">
    <source>
        <dbReference type="SAM" id="MobiDB-lite"/>
    </source>
</evidence>
<name>A0A1I6DY53_9FIRM</name>
<dbReference type="PANTHER" id="PTHR39338">
    <property type="entry name" value="BLL5662 PROTEIN-RELATED"/>
    <property type="match status" value="1"/>
</dbReference>
<dbReference type="OrthoDB" id="9790469at2"/>
<gene>
    <name evidence="2" type="ORF">SAMN05660706_12073</name>
</gene>
<evidence type="ECO:0000313" key="2">
    <source>
        <dbReference type="EMBL" id="SFR10261.1"/>
    </source>
</evidence>
<evidence type="ECO:0000313" key="3">
    <source>
        <dbReference type="Proteomes" id="UP000199584"/>
    </source>
</evidence>